<protein>
    <submittedName>
        <fullName evidence="1">Unnamed protein product</fullName>
    </submittedName>
</protein>
<gene>
    <name evidence="1" type="ORF">Amon02_000849000</name>
</gene>
<accession>A0ACB5TID5</accession>
<dbReference type="Proteomes" id="UP001165064">
    <property type="component" value="Unassembled WGS sequence"/>
</dbReference>
<organism evidence="1 2">
    <name type="scientific">Ambrosiozyma monospora</name>
    <name type="common">Yeast</name>
    <name type="synonym">Endomycopsis monosporus</name>
    <dbReference type="NCBI Taxonomy" id="43982"/>
    <lineage>
        <taxon>Eukaryota</taxon>
        <taxon>Fungi</taxon>
        <taxon>Dikarya</taxon>
        <taxon>Ascomycota</taxon>
        <taxon>Saccharomycotina</taxon>
        <taxon>Pichiomycetes</taxon>
        <taxon>Pichiales</taxon>
        <taxon>Pichiaceae</taxon>
        <taxon>Ambrosiozyma</taxon>
    </lineage>
</organism>
<keyword evidence="2" id="KW-1185">Reference proteome</keyword>
<comment type="caution">
    <text evidence="1">The sequence shown here is derived from an EMBL/GenBank/DDBJ whole genome shotgun (WGS) entry which is preliminary data.</text>
</comment>
<evidence type="ECO:0000313" key="1">
    <source>
        <dbReference type="EMBL" id="GME89365.1"/>
    </source>
</evidence>
<evidence type="ECO:0000313" key="2">
    <source>
        <dbReference type="Proteomes" id="UP001165064"/>
    </source>
</evidence>
<reference evidence="1" key="1">
    <citation type="submission" date="2023-04" db="EMBL/GenBank/DDBJ databases">
        <title>Ambrosiozyma monospora NBRC 10751.</title>
        <authorList>
            <person name="Ichikawa N."/>
            <person name="Sato H."/>
            <person name="Tonouchi N."/>
        </authorList>
    </citation>
    <scope>NUCLEOTIDE SEQUENCE</scope>
    <source>
        <strain evidence="1">NBRC 10751</strain>
    </source>
</reference>
<name>A0ACB5TID5_AMBMO</name>
<sequence length="215" mass="23726">MSKINLQLNKSSDITTQYKTHPNVSKPLFNSSSVIGLKDATKPFPSNDQSLGVLRWKSVPKSSVGDDTNVLLPIVLTTWVNNNDNGTVTLTFEYEVLENKKDVVKEVQLVMPASNATIESADNDNVTLTYVEDGLSLKIAKLDEFTSGSFEVLVGDVDDEENLFPMELYFEASEVIEPSSTNAVVSVTSITANETGEELPFDMYYNTSNEGYYIV</sequence>
<dbReference type="EMBL" id="BSXS01007574">
    <property type="protein sequence ID" value="GME89365.1"/>
    <property type="molecule type" value="Genomic_DNA"/>
</dbReference>
<proteinExistence type="predicted"/>